<gene>
    <name evidence="11" type="primary">acpS</name>
    <name evidence="14" type="ORF">CYJ27_06780</name>
    <name evidence="13" type="ORF">HMPREF3187_00063</name>
</gene>
<dbReference type="OrthoDB" id="517356at2"/>
<name>A0A0X8F8K0_9LACT</name>
<dbReference type="SUPFAM" id="SSF56214">
    <property type="entry name" value="4'-phosphopantetheinyl transferase"/>
    <property type="match status" value="1"/>
</dbReference>
<dbReference type="GO" id="GO:0000287">
    <property type="term" value="F:magnesium ion binding"/>
    <property type="evidence" value="ECO:0007669"/>
    <property type="project" value="UniProtKB-UniRule"/>
</dbReference>
<reference evidence="14 16" key="2">
    <citation type="submission" date="2017-12" db="EMBL/GenBank/DDBJ databases">
        <title>Phylogenetic diversity of female urinary microbiome.</title>
        <authorList>
            <person name="Thomas-White K."/>
            <person name="Wolfe A.J."/>
        </authorList>
    </citation>
    <scope>NUCLEOTIDE SEQUENCE [LARGE SCALE GENOMIC DNA]</scope>
    <source>
        <strain evidence="14 16">UMB0844</strain>
    </source>
</reference>
<keyword evidence="7 11" id="KW-0276">Fatty acid metabolism</keyword>
<dbReference type="EMBL" id="LSCQ01000009">
    <property type="protein sequence ID" value="KXB38237.1"/>
    <property type="molecule type" value="Genomic_DNA"/>
</dbReference>
<evidence type="ECO:0000256" key="10">
    <source>
        <dbReference type="ARBA" id="ARBA00023160"/>
    </source>
</evidence>
<dbReference type="Gene3D" id="3.90.470.20">
    <property type="entry name" value="4'-phosphopantetheinyl transferase domain"/>
    <property type="match status" value="1"/>
</dbReference>
<evidence type="ECO:0000256" key="3">
    <source>
        <dbReference type="ARBA" id="ARBA00022490"/>
    </source>
</evidence>
<dbReference type="Proteomes" id="UP000234775">
    <property type="component" value="Unassembled WGS sequence"/>
</dbReference>
<dbReference type="Pfam" id="PF01648">
    <property type="entry name" value="ACPS"/>
    <property type="match status" value="1"/>
</dbReference>
<dbReference type="InterPro" id="IPR002582">
    <property type="entry name" value="ACPS"/>
</dbReference>
<dbReference type="NCBIfam" id="TIGR00516">
    <property type="entry name" value="acpS"/>
    <property type="match status" value="1"/>
</dbReference>
<feature type="binding site" evidence="11">
    <location>
        <position position="59"/>
    </location>
    <ligand>
        <name>Mg(2+)</name>
        <dbReference type="ChEBI" id="CHEBI:18420"/>
    </ligand>
</feature>
<reference evidence="13 15" key="1">
    <citation type="submission" date="2016-01" db="EMBL/GenBank/DDBJ databases">
        <authorList>
            <person name="Oliw E.H."/>
        </authorList>
    </citation>
    <scope>NUCLEOTIDE SEQUENCE [LARGE SCALE GENOMIC DNA]</scope>
    <source>
        <strain evidence="13 15">KA00635</strain>
    </source>
</reference>
<keyword evidence="6 11" id="KW-0479">Metal-binding</keyword>
<evidence type="ECO:0000256" key="9">
    <source>
        <dbReference type="ARBA" id="ARBA00023098"/>
    </source>
</evidence>
<keyword evidence="8 11" id="KW-0460">Magnesium</keyword>
<dbReference type="STRING" id="87541.AWM71_04325"/>
<dbReference type="InterPro" id="IPR008278">
    <property type="entry name" value="4-PPantetheinyl_Trfase_dom"/>
</dbReference>
<dbReference type="InterPro" id="IPR037143">
    <property type="entry name" value="4-PPantetheinyl_Trfase_dom_sf"/>
</dbReference>
<evidence type="ECO:0000256" key="11">
    <source>
        <dbReference type="HAMAP-Rule" id="MF_00101"/>
    </source>
</evidence>
<evidence type="ECO:0000256" key="1">
    <source>
        <dbReference type="ARBA" id="ARBA00001946"/>
    </source>
</evidence>
<comment type="similarity">
    <text evidence="11">Belongs to the P-Pant transferase superfamily. AcpS family.</text>
</comment>
<dbReference type="RefSeq" id="WP_060776811.1">
    <property type="nucleotide sequence ID" value="NZ_CP014159.1"/>
</dbReference>
<evidence type="ECO:0000313" key="16">
    <source>
        <dbReference type="Proteomes" id="UP000234775"/>
    </source>
</evidence>
<dbReference type="InterPro" id="IPR004568">
    <property type="entry name" value="Ppantetheine-prot_Trfase_dom"/>
</dbReference>
<evidence type="ECO:0000313" key="14">
    <source>
        <dbReference type="EMBL" id="PKY91134.1"/>
    </source>
</evidence>
<dbReference type="EMBL" id="PKGZ01000005">
    <property type="protein sequence ID" value="PKY91134.1"/>
    <property type="molecule type" value="Genomic_DNA"/>
</dbReference>
<comment type="function">
    <text evidence="11">Transfers the 4'-phosphopantetheine moiety from coenzyme A to a Ser of acyl-carrier-protein.</text>
</comment>
<dbReference type="Proteomes" id="UP000070422">
    <property type="component" value="Unassembled WGS sequence"/>
</dbReference>
<feature type="domain" description="4'-phosphopantetheinyl transferase" evidence="12">
    <location>
        <begin position="4"/>
        <end position="113"/>
    </location>
</feature>
<dbReference type="HAMAP" id="MF_00101">
    <property type="entry name" value="AcpS"/>
    <property type="match status" value="1"/>
</dbReference>
<dbReference type="InterPro" id="IPR050559">
    <property type="entry name" value="P-Pant_transferase_sf"/>
</dbReference>
<keyword evidence="16" id="KW-1185">Reference proteome</keyword>
<organism evidence="14 16">
    <name type="scientific">Aerococcus christensenii</name>
    <dbReference type="NCBI Taxonomy" id="87541"/>
    <lineage>
        <taxon>Bacteria</taxon>
        <taxon>Bacillati</taxon>
        <taxon>Bacillota</taxon>
        <taxon>Bacilli</taxon>
        <taxon>Lactobacillales</taxon>
        <taxon>Aerococcaceae</taxon>
        <taxon>Aerococcus</taxon>
    </lineage>
</organism>
<evidence type="ECO:0000256" key="7">
    <source>
        <dbReference type="ARBA" id="ARBA00022832"/>
    </source>
</evidence>
<dbReference type="GO" id="GO:0008897">
    <property type="term" value="F:holo-[acyl-carrier-protein] synthase activity"/>
    <property type="evidence" value="ECO:0007669"/>
    <property type="project" value="UniProtKB-UniRule"/>
</dbReference>
<dbReference type="KEGG" id="acg:AWM71_04325"/>
<evidence type="ECO:0000256" key="6">
    <source>
        <dbReference type="ARBA" id="ARBA00022723"/>
    </source>
</evidence>
<evidence type="ECO:0000256" key="4">
    <source>
        <dbReference type="ARBA" id="ARBA00022516"/>
    </source>
</evidence>
<keyword evidence="9 11" id="KW-0443">Lipid metabolism</keyword>
<keyword evidence="10 11" id="KW-0275">Fatty acid biosynthesis</keyword>
<evidence type="ECO:0000256" key="5">
    <source>
        <dbReference type="ARBA" id="ARBA00022679"/>
    </source>
</evidence>
<comment type="caution">
    <text evidence="14">The sequence shown here is derived from an EMBL/GenBank/DDBJ whole genome shotgun (WGS) entry which is preliminary data.</text>
</comment>
<keyword evidence="3 11" id="KW-0963">Cytoplasm</keyword>
<accession>A0A0X8F8K0</accession>
<dbReference type="EC" id="2.7.8.7" evidence="11"/>
<keyword evidence="5 11" id="KW-0808">Transferase</keyword>
<evidence type="ECO:0000259" key="12">
    <source>
        <dbReference type="Pfam" id="PF01648"/>
    </source>
</evidence>
<comment type="subcellular location">
    <subcellularLocation>
        <location evidence="11">Cytoplasm</location>
    </subcellularLocation>
</comment>
<comment type="cofactor">
    <cofactor evidence="1 11">
        <name>Mg(2+)</name>
        <dbReference type="ChEBI" id="CHEBI:18420"/>
    </cofactor>
</comment>
<proteinExistence type="inferred from homology"/>
<comment type="catalytic activity">
    <reaction evidence="11">
        <text>apo-[ACP] + CoA = holo-[ACP] + adenosine 3',5'-bisphosphate + H(+)</text>
        <dbReference type="Rhea" id="RHEA:12068"/>
        <dbReference type="Rhea" id="RHEA-COMP:9685"/>
        <dbReference type="Rhea" id="RHEA-COMP:9690"/>
        <dbReference type="ChEBI" id="CHEBI:15378"/>
        <dbReference type="ChEBI" id="CHEBI:29999"/>
        <dbReference type="ChEBI" id="CHEBI:57287"/>
        <dbReference type="ChEBI" id="CHEBI:58343"/>
        <dbReference type="ChEBI" id="CHEBI:64479"/>
        <dbReference type="EC" id="2.7.8.7"/>
    </reaction>
</comment>
<sequence length="122" mass="13549">MIQGIGTDLVEIARLKEACLKHADFPERVLTESELKLLKKRKTKKGQLEFLAGRWAAKEAFTKATGTGIGLKVGFHDIEILSDEKDRPYICTDLWEGAAFVSITHTAAYAAAFVILEDQENP</sequence>
<dbReference type="PANTHER" id="PTHR12215:SF10">
    <property type="entry name" value="L-AMINOADIPATE-SEMIALDEHYDE DEHYDROGENASE-PHOSPHOPANTETHEINYL TRANSFERASE"/>
    <property type="match status" value="1"/>
</dbReference>
<protein>
    <recommendedName>
        <fullName evidence="11">Holo-[acyl-carrier-protein] synthase</fullName>
        <shortName evidence="11">Holo-ACP synthase</shortName>
        <ecNumber evidence="11">2.7.8.7</ecNumber>
    </recommendedName>
    <alternativeName>
        <fullName evidence="11">4'-phosphopantetheinyl transferase AcpS</fullName>
    </alternativeName>
</protein>
<dbReference type="GO" id="GO:0005829">
    <property type="term" value="C:cytosol"/>
    <property type="evidence" value="ECO:0007669"/>
    <property type="project" value="TreeGrafter"/>
</dbReference>
<feature type="binding site" evidence="11">
    <location>
        <position position="8"/>
    </location>
    <ligand>
        <name>Mg(2+)</name>
        <dbReference type="ChEBI" id="CHEBI:18420"/>
    </ligand>
</feature>
<keyword evidence="4 11" id="KW-0444">Lipid biosynthesis</keyword>
<evidence type="ECO:0000256" key="8">
    <source>
        <dbReference type="ARBA" id="ARBA00022842"/>
    </source>
</evidence>
<dbReference type="GO" id="GO:0006633">
    <property type="term" value="P:fatty acid biosynthetic process"/>
    <property type="evidence" value="ECO:0007669"/>
    <property type="project" value="UniProtKB-UniRule"/>
</dbReference>
<comment type="similarity">
    <text evidence="2">Belongs to the P-Pant transferase superfamily. Gsp/Sfp/HetI/AcpT family.</text>
</comment>
<dbReference type="AlphaFoldDB" id="A0A0X8F8K0"/>
<dbReference type="GO" id="GO:0019878">
    <property type="term" value="P:lysine biosynthetic process via aminoadipic acid"/>
    <property type="evidence" value="ECO:0007669"/>
    <property type="project" value="TreeGrafter"/>
</dbReference>
<dbReference type="NCBIfam" id="TIGR00556">
    <property type="entry name" value="pantethn_trn"/>
    <property type="match status" value="1"/>
</dbReference>
<dbReference type="PATRIC" id="fig|87541.4.peg.63"/>
<evidence type="ECO:0000256" key="2">
    <source>
        <dbReference type="ARBA" id="ARBA00010990"/>
    </source>
</evidence>
<evidence type="ECO:0000313" key="15">
    <source>
        <dbReference type="Proteomes" id="UP000070422"/>
    </source>
</evidence>
<evidence type="ECO:0000313" key="13">
    <source>
        <dbReference type="EMBL" id="KXB38237.1"/>
    </source>
</evidence>
<dbReference type="PANTHER" id="PTHR12215">
    <property type="entry name" value="PHOSPHOPANTETHEINE TRANSFERASE"/>
    <property type="match status" value="1"/>
</dbReference>